<dbReference type="PANTHER" id="PTHR30217:SF10">
    <property type="entry name" value="23S RRNA 5-HYDROXYCYTIDINE C2501 SYNTHASE"/>
    <property type="match status" value="1"/>
</dbReference>
<dbReference type="Proteomes" id="UP000032900">
    <property type="component" value="Unassembled WGS sequence"/>
</dbReference>
<dbReference type="STRING" id="1236989.JCM15548_12775"/>
<dbReference type="PROSITE" id="PS01276">
    <property type="entry name" value="PEPTIDASE_U32"/>
    <property type="match status" value="1"/>
</dbReference>
<name>A0A0E9LZ30_9BACT</name>
<gene>
    <name evidence="1" type="ORF">JCM15548_12775</name>
</gene>
<sequence length="267" mass="29442">MLSEEEGLTHLELLAPAKDADTGIAAIEHGADAVYIGASKFGARRQAGNSLTDIDRLIQFARPFHARVYVTLNTLLYNHELKEAEALIRDLYRIGADALIVQDMGILQMDLPPIPLHASTQTDNRTPEKVRFLEQAGFQQVVLARELSLKQIRQIKAGTTVPLEYFVHGALCVSYSGQCYMSQALNGRSANRGECSQPCRLPYDLLTADGKTMAKNQHLLSLKDLSLAHRLQDLIDAGITSFKIEGRLKDVATLKTSLPITASSWMP</sequence>
<evidence type="ECO:0000313" key="1">
    <source>
        <dbReference type="EMBL" id="GAO30499.1"/>
    </source>
</evidence>
<dbReference type="PANTHER" id="PTHR30217">
    <property type="entry name" value="PEPTIDASE U32 FAMILY"/>
    <property type="match status" value="1"/>
</dbReference>
<dbReference type="Pfam" id="PF01136">
    <property type="entry name" value="Peptidase_U32"/>
    <property type="match status" value="1"/>
</dbReference>
<evidence type="ECO:0000313" key="2">
    <source>
        <dbReference type="Proteomes" id="UP000032900"/>
    </source>
</evidence>
<comment type="caution">
    <text evidence="1">The sequence shown here is derived from an EMBL/GenBank/DDBJ whole genome shotgun (WGS) entry which is preliminary data.</text>
</comment>
<dbReference type="AlphaFoldDB" id="A0A0E9LZ30"/>
<proteinExistence type="predicted"/>
<dbReference type="InterPro" id="IPR051454">
    <property type="entry name" value="RNA/ubiquinone_mod_enzymes"/>
</dbReference>
<dbReference type="InterPro" id="IPR001539">
    <property type="entry name" value="Peptidase_U32"/>
</dbReference>
<organism evidence="1 2">
    <name type="scientific">Geofilum rubicundum JCM 15548</name>
    <dbReference type="NCBI Taxonomy" id="1236989"/>
    <lineage>
        <taxon>Bacteria</taxon>
        <taxon>Pseudomonadati</taxon>
        <taxon>Bacteroidota</taxon>
        <taxon>Bacteroidia</taxon>
        <taxon>Marinilabiliales</taxon>
        <taxon>Marinilabiliaceae</taxon>
        <taxon>Geofilum</taxon>
    </lineage>
</organism>
<dbReference type="EMBL" id="BAZW01000024">
    <property type="protein sequence ID" value="GAO30499.1"/>
    <property type="molecule type" value="Genomic_DNA"/>
</dbReference>
<dbReference type="RefSeq" id="WP_227625737.1">
    <property type="nucleotide sequence ID" value="NZ_BAZW01000024.1"/>
</dbReference>
<protein>
    <submittedName>
        <fullName evidence="1">Putative collagenase</fullName>
    </submittedName>
</protein>
<accession>A0A0E9LZ30</accession>
<keyword evidence="2" id="KW-1185">Reference proteome</keyword>
<reference evidence="1 2" key="1">
    <citation type="journal article" date="2015" name="Microbes Environ.">
        <title>Distribution and evolution of nitrogen fixation genes in the phylum bacteroidetes.</title>
        <authorList>
            <person name="Inoue J."/>
            <person name="Oshima K."/>
            <person name="Suda W."/>
            <person name="Sakamoto M."/>
            <person name="Iino T."/>
            <person name="Noda S."/>
            <person name="Hongoh Y."/>
            <person name="Hattori M."/>
            <person name="Ohkuma M."/>
        </authorList>
    </citation>
    <scope>NUCLEOTIDE SEQUENCE [LARGE SCALE GENOMIC DNA]</scope>
    <source>
        <strain evidence="1">JCM 15548</strain>
    </source>
</reference>